<evidence type="ECO:0000259" key="1">
    <source>
        <dbReference type="Pfam" id="PF20415"/>
    </source>
</evidence>
<feature type="domain" description="DUF6699" evidence="1">
    <location>
        <begin position="68"/>
        <end position="199"/>
    </location>
</feature>
<organism evidence="2 3">
    <name type="scientific">Mycena albidolilacea</name>
    <dbReference type="NCBI Taxonomy" id="1033008"/>
    <lineage>
        <taxon>Eukaryota</taxon>
        <taxon>Fungi</taxon>
        <taxon>Dikarya</taxon>
        <taxon>Basidiomycota</taxon>
        <taxon>Agaricomycotina</taxon>
        <taxon>Agaricomycetes</taxon>
        <taxon>Agaricomycetidae</taxon>
        <taxon>Agaricales</taxon>
        <taxon>Marasmiineae</taxon>
        <taxon>Mycenaceae</taxon>
        <taxon>Mycena</taxon>
    </lineage>
</organism>
<accession>A0AAD7AEI7</accession>
<dbReference type="InterPro" id="IPR046522">
    <property type="entry name" value="DUF6699"/>
</dbReference>
<evidence type="ECO:0000313" key="2">
    <source>
        <dbReference type="EMBL" id="KAJ7356720.1"/>
    </source>
</evidence>
<dbReference type="Pfam" id="PF20415">
    <property type="entry name" value="DUF6699"/>
    <property type="match status" value="1"/>
</dbReference>
<dbReference type="AlphaFoldDB" id="A0AAD7AEI7"/>
<evidence type="ECO:0000313" key="3">
    <source>
        <dbReference type="Proteomes" id="UP001218218"/>
    </source>
</evidence>
<proteinExistence type="predicted"/>
<sequence>MPGKTVRFSEDVVFPPTPSPTFSNTSLPSSYGPLTPPNAFNNYAQLNAGEQGTIHPVLEFRGPAAPYLCFDVTLPQQNVTPSTKMSSDVLLNAATKEGLSTLILVHPRLGAWHITVRPAEGKVVLVRDVLSAIYTSLRQPATGADFDSLPPAVQREVGAAFARRWARMPPQMQNAERAKGLKRVDFLGSAVTFAGLSKSQMAGCWNLLLA</sequence>
<reference evidence="2" key="1">
    <citation type="submission" date="2023-03" db="EMBL/GenBank/DDBJ databases">
        <title>Massive genome expansion in bonnet fungi (Mycena s.s.) driven by repeated elements and novel gene families across ecological guilds.</title>
        <authorList>
            <consortium name="Lawrence Berkeley National Laboratory"/>
            <person name="Harder C.B."/>
            <person name="Miyauchi S."/>
            <person name="Viragh M."/>
            <person name="Kuo A."/>
            <person name="Thoen E."/>
            <person name="Andreopoulos B."/>
            <person name="Lu D."/>
            <person name="Skrede I."/>
            <person name="Drula E."/>
            <person name="Henrissat B."/>
            <person name="Morin E."/>
            <person name="Kohler A."/>
            <person name="Barry K."/>
            <person name="LaButti K."/>
            <person name="Morin E."/>
            <person name="Salamov A."/>
            <person name="Lipzen A."/>
            <person name="Mereny Z."/>
            <person name="Hegedus B."/>
            <person name="Baldrian P."/>
            <person name="Stursova M."/>
            <person name="Weitz H."/>
            <person name="Taylor A."/>
            <person name="Grigoriev I.V."/>
            <person name="Nagy L.G."/>
            <person name="Martin F."/>
            <person name="Kauserud H."/>
        </authorList>
    </citation>
    <scope>NUCLEOTIDE SEQUENCE</scope>
    <source>
        <strain evidence="2">CBHHK002</strain>
    </source>
</reference>
<protein>
    <recommendedName>
        <fullName evidence="1">DUF6699 domain-containing protein</fullName>
    </recommendedName>
</protein>
<comment type="caution">
    <text evidence="2">The sequence shown here is derived from an EMBL/GenBank/DDBJ whole genome shotgun (WGS) entry which is preliminary data.</text>
</comment>
<name>A0AAD7AEI7_9AGAR</name>
<dbReference type="Proteomes" id="UP001218218">
    <property type="component" value="Unassembled WGS sequence"/>
</dbReference>
<dbReference type="EMBL" id="JARIHO010000008">
    <property type="protein sequence ID" value="KAJ7356720.1"/>
    <property type="molecule type" value="Genomic_DNA"/>
</dbReference>
<keyword evidence="3" id="KW-1185">Reference proteome</keyword>
<gene>
    <name evidence="2" type="ORF">DFH08DRAFT_463815</name>
</gene>